<dbReference type="Pfam" id="PF01068">
    <property type="entry name" value="DNA_ligase_A_M"/>
    <property type="match status" value="1"/>
</dbReference>
<comment type="catalytic activity">
    <reaction evidence="14 16">
        <text>ATP + (deoxyribonucleotide)n-3'-hydroxyl + 5'-phospho-(deoxyribonucleotide)m = (deoxyribonucleotide)n+m + AMP + diphosphate.</text>
        <dbReference type="EC" id="6.5.1.1"/>
    </reaction>
</comment>
<reference evidence="21 22" key="1">
    <citation type="submission" date="2018-12" db="EMBL/GenBank/DDBJ databases">
        <title>Draft genome sequence of Xylaria grammica IHI A82.</title>
        <authorList>
            <person name="Buettner E."/>
            <person name="Kellner H."/>
        </authorList>
    </citation>
    <scope>NUCLEOTIDE SEQUENCE [LARGE SCALE GENOMIC DNA]</scope>
    <source>
        <strain evidence="21 22">IHI A82</strain>
    </source>
</reference>
<keyword evidence="4 16" id="KW-0436">Ligase</keyword>
<evidence type="ECO:0000256" key="9">
    <source>
        <dbReference type="ARBA" id="ARBA00022840"/>
    </source>
</evidence>
<dbReference type="EC" id="6.5.1.1" evidence="16"/>
<dbReference type="Pfam" id="PF04675">
    <property type="entry name" value="DNA_ligase_A_N"/>
    <property type="match status" value="1"/>
</dbReference>
<evidence type="ECO:0000256" key="3">
    <source>
        <dbReference type="ARBA" id="ARBA00007572"/>
    </source>
</evidence>
<evidence type="ECO:0000256" key="5">
    <source>
        <dbReference type="ARBA" id="ARBA00022723"/>
    </source>
</evidence>
<dbReference type="PROSITE" id="PS00333">
    <property type="entry name" value="DNA_LIGASE_A2"/>
    <property type="match status" value="1"/>
</dbReference>
<dbReference type="InterPro" id="IPR012308">
    <property type="entry name" value="DNA_ligase_ATP-dep_N"/>
</dbReference>
<dbReference type="PROSITE" id="PS50172">
    <property type="entry name" value="BRCT"/>
    <property type="match status" value="2"/>
</dbReference>
<dbReference type="GO" id="GO:0003910">
    <property type="term" value="F:DNA ligase (ATP) activity"/>
    <property type="evidence" value="ECO:0007669"/>
    <property type="project" value="UniProtKB-EC"/>
</dbReference>
<dbReference type="PANTHER" id="PTHR45997">
    <property type="entry name" value="DNA LIGASE 4"/>
    <property type="match status" value="1"/>
</dbReference>
<dbReference type="PROSITE" id="PS50160">
    <property type="entry name" value="DNA_LIGASE_A3"/>
    <property type="match status" value="1"/>
</dbReference>
<feature type="domain" description="BRCT" evidence="20">
    <location>
        <begin position="884"/>
        <end position="986"/>
    </location>
</feature>
<dbReference type="GO" id="GO:0006310">
    <property type="term" value="P:DNA recombination"/>
    <property type="evidence" value="ECO:0007669"/>
    <property type="project" value="UniProtKB-KW"/>
</dbReference>
<keyword evidence="7 16" id="KW-0547">Nucleotide-binding</keyword>
<dbReference type="GO" id="GO:0046872">
    <property type="term" value="F:metal ion binding"/>
    <property type="evidence" value="ECO:0007669"/>
    <property type="project" value="UniProtKB-KW"/>
</dbReference>
<dbReference type="PROSITE" id="PS00697">
    <property type="entry name" value="DNA_LIGASE_A1"/>
    <property type="match status" value="1"/>
</dbReference>
<evidence type="ECO:0000256" key="2">
    <source>
        <dbReference type="ARBA" id="ARBA00004123"/>
    </source>
</evidence>
<keyword evidence="12 16" id="KW-0234">DNA repair</keyword>
<keyword evidence="6" id="KW-0677">Repeat</keyword>
<comment type="function">
    <text evidence="15">DNA ligase involved in DNA non-homologous end joining (NHEJ); required for double-strand break (DSB) repair.</text>
</comment>
<dbReference type="SUPFAM" id="SSF50249">
    <property type="entry name" value="Nucleic acid-binding proteins"/>
    <property type="match status" value="1"/>
</dbReference>
<dbReference type="InterPro" id="IPR044125">
    <property type="entry name" value="Adenylation_DNA_ligase_IV"/>
</dbReference>
<dbReference type="CDD" id="cd07903">
    <property type="entry name" value="Adenylation_DNA_ligase_IV"/>
    <property type="match status" value="1"/>
</dbReference>
<comment type="similarity">
    <text evidence="3 17">Belongs to the ATP-dependent DNA ligase family.</text>
</comment>
<keyword evidence="5" id="KW-0479">Metal-binding</keyword>
<evidence type="ECO:0000313" key="21">
    <source>
        <dbReference type="EMBL" id="RWA05882.1"/>
    </source>
</evidence>
<dbReference type="GO" id="GO:0032807">
    <property type="term" value="C:DNA ligase IV complex"/>
    <property type="evidence" value="ECO:0007669"/>
    <property type="project" value="TreeGrafter"/>
</dbReference>
<gene>
    <name evidence="21" type="ORF">EKO27_g9221</name>
</gene>
<dbReference type="InterPro" id="IPR029710">
    <property type="entry name" value="LIG4"/>
</dbReference>
<dbReference type="Pfam" id="PF04679">
    <property type="entry name" value="DNA_ligase_A_C"/>
    <property type="match status" value="1"/>
</dbReference>
<dbReference type="Gene3D" id="3.30.470.30">
    <property type="entry name" value="DNA ligase/mRNA capping enzyme"/>
    <property type="match status" value="1"/>
</dbReference>
<proteinExistence type="inferred from homology"/>
<dbReference type="SUPFAM" id="SSF117018">
    <property type="entry name" value="ATP-dependent DNA ligase DNA-binding domain"/>
    <property type="match status" value="1"/>
</dbReference>
<evidence type="ECO:0000256" key="13">
    <source>
        <dbReference type="ARBA" id="ARBA00023242"/>
    </source>
</evidence>
<evidence type="ECO:0000256" key="12">
    <source>
        <dbReference type="ARBA" id="ARBA00023204"/>
    </source>
</evidence>
<dbReference type="InterPro" id="IPR036420">
    <property type="entry name" value="BRCT_dom_sf"/>
</dbReference>
<evidence type="ECO:0000259" key="19">
    <source>
        <dbReference type="PROSITE" id="PS50160"/>
    </source>
</evidence>
<dbReference type="Gene3D" id="1.10.3260.10">
    <property type="entry name" value="DNA ligase, ATP-dependent, N-terminal domain"/>
    <property type="match status" value="1"/>
</dbReference>
<keyword evidence="9 16" id="KW-0067">ATP-binding</keyword>
<dbReference type="InterPro" id="IPR000977">
    <property type="entry name" value="DNA_ligase_ATP-dep"/>
</dbReference>
<dbReference type="GO" id="GO:0071897">
    <property type="term" value="P:DNA biosynthetic process"/>
    <property type="evidence" value="ECO:0007669"/>
    <property type="project" value="InterPro"/>
</dbReference>
<evidence type="ECO:0000256" key="8">
    <source>
        <dbReference type="ARBA" id="ARBA00022763"/>
    </source>
</evidence>
<dbReference type="InterPro" id="IPR012340">
    <property type="entry name" value="NA-bd_OB-fold"/>
</dbReference>
<evidence type="ECO:0000256" key="11">
    <source>
        <dbReference type="ARBA" id="ARBA00023172"/>
    </source>
</evidence>
<evidence type="ECO:0000256" key="18">
    <source>
        <dbReference type="SAM" id="MobiDB-lite"/>
    </source>
</evidence>
<dbReference type="PANTHER" id="PTHR45997:SF1">
    <property type="entry name" value="DNA LIGASE 4"/>
    <property type="match status" value="1"/>
</dbReference>
<evidence type="ECO:0000256" key="16">
    <source>
        <dbReference type="RuleBase" id="RU000617"/>
    </source>
</evidence>
<dbReference type="GO" id="GO:0003677">
    <property type="term" value="F:DNA binding"/>
    <property type="evidence" value="ECO:0007669"/>
    <property type="project" value="InterPro"/>
</dbReference>
<dbReference type="InterPro" id="IPR036599">
    <property type="entry name" value="DNA_ligase_N_sf"/>
</dbReference>
<dbReference type="InterPro" id="IPR001357">
    <property type="entry name" value="BRCT_dom"/>
</dbReference>
<dbReference type="SUPFAM" id="SSF52113">
    <property type="entry name" value="BRCT domain"/>
    <property type="match status" value="2"/>
</dbReference>
<evidence type="ECO:0000256" key="17">
    <source>
        <dbReference type="RuleBase" id="RU004196"/>
    </source>
</evidence>
<feature type="domain" description="ATP-dependent DNA ligase family profile" evidence="19">
    <location>
        <begin position="422"/>
        <end position="556"/>
    </location>
</feature>
<dbReference type="CDD" id="cd17722">
    <property type="entry name" value="BRCT_DNA_ligase_IV_rpt1"/>
    <property type="match status" value="1"/>
</dbReference>
<dbReference type="SMART" id="SM00292">
    <property type="entry name" value="BRCT"/>
    <property type="match status" value="2"/>
</dbReference>
<dbReference type="STRING" id="363999.A0A439CUQ6"/>
<dbReference type="GO" id="GO:0005524">
    <property type="term" value="F:ATP binding"/>
    <property type="evidence" value="ECO:0007669"/>
    <property type="project" value="UniProtKB-KW"/>
</dbReference>
<feature type="domain" description="BRCT" evidence="20">
    <location>
        <begin position="721"/>
        <end position="805"/>
    </location>
</feature>
<feature type="region of interest" description="Disordered" evidence="18">
    <location>
        <begin position="61"/>
        <end position="81"/>
    </location>
</feature>
<keyword evidence="8 16" id="KW-0227">DNA damage</keyword>
<keyword evidence="10" id="KW-0460">Magnesium</keyword>
<dbReference type="NCBIfam" id="TIGR00574">
    <property type="entry name" value="dnl1"/>
    <property type="match status" value="1"/>
</dbReference>
<dbReference type="InterPro" id="IPR012309">
    <property type="entry name" value="DNA_ligase_ATP-dep_C"/>
</dbReference>
<evidence type="ECO:0000256" key="1">
    <source>
        <dbReference type="ARBA" id="ARBA00001946"/>
    </source>
</evidence>
<feature type="region of interest" description="Disordered" evidence="18">
    <location>
        <begin position="1"/>
        <end position="25"/>
    </location>
</feature>
<dbReference type="AlphaFoldDB" id="A0A439CUQ6"/>
<comment type="caution">
    <text evidence="21">The sequence shown here is derived from an EMBL/GenBank/DDBJ whole genome shotgun (WGS) entry which is preliminary data.</text>
</comment>
<evidence type="ECO:0000259" key="20">
    <source>
        <dbReference type="PROSITE" id="PS50172"/>
    </source>
</evidence>
<evidence type="ECO:0000256" key="6">
    <source>
        <dbReference type="ARBA" id="ARBA00022737"/>
    </source>
</evidence>
<keyword evidence="11 16" id="KW-0233">DNA recombination</keyword>
<name>A0A439CUQ6_9PEZI</name>
<keyword evidence="22" id="KW-1185">Reference proteome</keyword>
<dbReference type="InterPro" id="IPR012310">
    <property type="entry name" value="DNA_ligase_ATP-dep_cent"/>
</dbReference>
<protein>
    <recommendedName>
        <fullName evidence="16">DNA ligase</fullName>
        <ecNumber evidence="16">6.5.1.1</ecNumber>
    </recommendedName>
</protein>
<dbReference type="Pfam" id="PF00533">
    <property type="entry name" value="BRCT"/>
    <property type="match status" value="1"/>
</dbReference>
<accession>A0A439CUQ6</accession>
<dbReference type="EMBL" id="RYZI01000389">
    <property type="protein sequence ID" value="RWA05882.1"/>
    <property type="molecule type" value="Genomic_DNA"/>
</dbReference>
<sequence>MTNAGSRGRDPGAVDEEERQYAVGGQTLQDLDVKYPNRPKNHGKTLLFAELYKGLFDPLSASRKQPARRGGRGTTSKLTPHEHRRRVIERFISRWRSEAGNDFFPALRLILPTSDRERGMYGLKESAIARLLIKLMGLDRHSDDAQSMLKWKRPDQSSTAGDFVDRCYNVLSKRPSRIDPGDMHIADVNEMLDKLSAATSEKSQLPIIETCYRRMNADELKWLIRIILKQMRIGATERTILELWHPDAQHLFNVSSSLRRVCWELYDPNIRLTGSQTGVALMQCFQPQLAAYEMATSFDKMIEKLNASTNETASGDNEFWIEEKLDGERMQLHMLEDESIPGGRRFCFWSRKAKNYTYLYGEGLYDEANSALTRHLKKAFAPGVRNIILDGEMIVWDPLLQKVLKFGTLKSAALGSGVWNPYERDAARPVFRVFDIVFLNDQPLTQYTLRDRRNALSQAVLGEPHRLEIHEYAAAASPDEIEPMLRKIVSDASEGLVVKNPRSMYTVGLRVPDWIKVKPEYMDGFGENVDVIIIGGYYGSGRRGGRLSSFLCGLRVTENDIKAGVHPEKCYSFIKVGGGFRAEDYAEIQHLTEGKWKDWDAKKPPSKYIRLAGGDKYQYERPDVWIRPADSIVITVKAASAEETSSFASRLTLRFPRFKERRLDRNWDQALDYEEFEELVAQGKKTNEFRMEKRRQRGAKRARRDIVIAGQHAVPLAYTVPKSKVFSGLEFCVMTDCTKPIRKTKAQLETLVKENGGKLSQRASPNTDMILVAEKKVVKVASLIKAGEVNIIRPKWLLDCIAQGNEGFLLPYETEHLFHACDTVQSAAEENTDEFGDGYARDLDTQQLRQLLQEMPKREVVDTPFHRETFLQQLAEHGHNLGQLRSHLFNGMVVYMAGVDTAPAIQICQVRNRIRFGSGVLANEIDDKTITHIVILGQGGAEEMKISAEVRSTISPRRLLPRVVSKAWVADCWKNRTVVDEERFAPL</sequence>
<dbReference type="FunFam" id="3.30.470.30:FF:000013">
    <property type="entry name" value="DNA ligase"/>
    <property type="match status" value="1"/>
</dbReference>
<organism evidence="21 22">
    <name type="scientific">Xylaria grammica</name>
    <dbReference type="NCBI Taxonomy" id="363999"/>
    <lineage>
        <taxon>Eukaryota</taxon>
        <taxon>Fungi</taxon>
        <taxon>Dikarya</taxon>
        <taxon>Ascomycota</taxon>
        <taxon>Pezizomycotina</taxon>
        <taxon>Sordariomycetes</taxon>
        <taxon>Xylariomycetidae</taxon>
        <taxon>Xylariales</taxon>
        <taxon>Xylariaceae</taxon>
        <taxon>Xylaria</taxon>
    </lineage>
</organism>
<evidence type="ECO:0000256" key="10">
    <source>
        <dbReference type="ARBA" id="ARBA00022842"/>
    </source>
</evidence>
<evidence type="ECO:0000256" key="7">
    <source>
        <dbReference type="ARBA" id="ARBA00022741"/>
    </source>
</evidence>
<dbReference type="GO" id="GO:0006303">
    <property type="term" value="P:double-strand break repair via nonhomologous end joining"/>
    <property type="evidence" value="ECO:0007669"/>
    <property type="project" value="TreeGrafter"/>
</dbReference>
<dbReference type="Proteomes" id="UP000286045">
    <property type="component" value="Unassembled WGS sequence"/>
</dbReference>
<evidence type="ECO:0000256" key="15">
    <source>
        <dbReference type="ARBA" id="ARBA00043870"/>
    </source>
</evidence>
<comment type="cofactor">
    <cofactor evidence="1">
        <name>Mg(2+)</name>
        <dbReference type="ChEBI" id="CHEBI:18420"/>
    </cofactor>
</comment>
<comment type="subcellular location">
    <subcellularLocation>
        <location evidence="2">Nucleus</location>
    </subcellularLocation>
</comment>
<evidence type="ECO:0000313" key="22">
    <source>
        <dbReference type="Proteomes" id="UP000286045"/>
    </source>
</evidence>
<dbReference type="Gene3D" id="3.40.50.10190">
    <property type="entry name" value="BRCT domain"/>
    <property type="match status" value="2"/>
</dbReference>
<dbReference type="SUPFAM" id="SSF56091">
    <property type="entry name" value="DNA ligase/mRNA capping enzyme, catalytic domain"/>
    <property type="match status" value="1"/>
</dbReference>
<dbReference type="InterPro" id="IPR016059">
    <property type="entry name" value="DNA_ligase_ATP-dep_CS"/>
</dbReference>
<evidence type="ECO:0000256" key="4">
    <source>
        <dbReference type="ARBA" id="ARBA00022598"/>
    </source>
</evidence>
<evidence type="ECO:0000256" key="14">
    <source>
        <dbReference type="ARBA" id="ARBA00034003"/>
    </source>
</evidence>
<dbReference type="FunFam" id="1.10.3260.10:FF:000008">
    <property type="entry name" value="DNA ligase 4"/>
    <property type="match status" value="1"/>
</dbReference>
<keyword evidence="13" id="KW-0539">Nucleus</keyword>
<dbReference type="Gene3D" id="2.40.50.140">
    <property type="entry name" value="Nucleic acid-binding proteins"/>
    <property type="match status" value="1"/>
</dbReference>
<dbReference type="GO" id="GO:0006297">
    <property type="term" value="P:nucleotide-excision repair, DNA gap filling"/>
    <property type="evidence" value="ECO:0007669"/>
    <property type="project" value="TreeGrafter"/>
</dbReference>